<evidence type="ECO:0000313" key="2">
    <source>
        <dbReference type="EMBL" id="MBX32916.1"/>
    </source>
</evidence>
<feature type="transmembrane region" description="Helical" evidence="1">
    <location>
        <begin position="20"/>
        <end position="39"/>
    </location>
</feature>
<accession>A0A2P2MRS3</accession>
<proteinExistence type="predicted"/>
<name>A0A2P2MRS3_RHIMU</name>
<keyword evidence="1" id="KW-0812">Transmembrane</keyword>
<dbReference type="EMBL" id="GGEC01052432">
    <property type="protein sequence ID" value="MBX32916.1"/>
    <property type="molecule type" value="Transcribed_RNA"/>
</dbReference>
<protein>
    <submittedName>
        <fullName evidence="2">Uncharacterized protein</fullName>
    </submittedName>
</protein>
<keyword evidence="1" id="KW-1133">Transmembrane helix</keyword>
<sequence length="46" mass="5424">MGGYATSHFQTYEELQCGGWIYIRLFCKIMMLVLMIQFGKERCNVN</sequence>
<reference evidence="2" key="1">
    <citation type="submission" date="2018-02" db="EMBL/GenBank/DDBJ databases">
        <title>Rhizophora mucronata_Transcriptome.</title>
        <authorList>
            <person name="Meera S.P."/>
            <person name="Sreeshan A."/>
            <person name="Augustine A."/>
        </authorList>
    </citation>
    <scope>NUCLEOTIDE SEQUENCE</scope>
    <source>
        <tissue evidence="2">Leaf</tissue>
    </source>
</reference>
<keyword evidence="1" id="KW-0472">Membrane</keyword>
<dbReference type="AlphaFoldDB" id="A0A2P2MRS3"/>
<organism evidence="2">
    <name type="scientific">Rhizophora mucronata</name>
    <name type="common">Asiatic mangrove</name>
    <dbReference type="NCBI Taxonomy" id="61149"/>
    <lineage>
        <taxon>Eukaryota</taxon>
        <taxon>Viridiplantae</taxon>
        <taxon>Streptophyta</taxon>
        <taxon>Embryophyta</taxon>
        <taxon>Tracheophyta</taxon>
        <taxon>Spermatophyta</taxon>
        <taxon>Magnoliopsida</taxon>
        <taxon>eudicotyledons</taxon>
        <taxon>Gunneridae</taxon>
        <taxon>Pentapetalae</taxon>
        <taxon>rosids</taxon>
        <taxon>fabids</taxon>
        <taxon>Malpighiales</taxon>
        <taxon>Rhizophoraceae</taxon>
        <taxon>Rhizophora</taxon>
    </lineage>
</organism>
<evidence type="ECO:0000256" key="1">
    <source>
        <dbReference type="SAM" id="Phobius"/>
    </source>
</evidence>